<protein>
    <submittedName>
        <fullName evidence="9">Ent-kaurene oxidase</fullName>
    </submittedName>
</protein>
<name>A0A8H6JEP8_9PEZI</name>
<dbReference type="AlphaFoldDB" id="A0A8H6JEP8"/>
<keyword evidence="4 8" id="KW-0560">Oxidoreductase</keyword>
<organism evidence="9 10">
    <name type="scientific">Colletotrichum musicola</name>
    <dbReference type="NCBI Taxonomy" id="2175873"/>
    <lineage>
        <taxon>Eukaryota</taxon>
        <taxon>Fungi</taxon>
        <taxon>Dikarya</taxon>
        <taxon>Ascomycota</taxon>
        <taxon>Pezizomycotina</taxon>
        <taxon>Sordariomycetes</taxon>
        <taxon>Hypocreomycetidae</taxon>
        <taxon>Glomerellales</taxon>
        <taxon>Glomerellaceae</taxon>
        <taxon>Colletotrichum</taxon>
        <taxon>Colletotrichum orchidearum species complex</taxon>
    </lineage>
</organism>
<dbReference type="PANTHER" id="PTHR46206">
    <property type="entry name" value="CYTOCHROME P450"/>
    <property type="match status" value="1"/>
</dbReference>
<dbReference type="GO" id="GO:0016705">
    <property type="term" value="F:oxidoreductase activity, acting on paired donors, with incorporation or reduction of molecular oxygen"/>
    <property type="evidence" value="ECO:0007669"/>
    <property type="project" value="InterPro"/>
</dbReference>
<keyword evidence="3 7" id="KW-0479">Metal-binding</keyword>
<dbReference type="OrthoDB" id="1844152at2759"/>
<dbReference type="CDD" id="cd11041">
    <property type="entry name" value="CYP503A1-like"/>
    <property type="match status" value="1"/>
</dbReference>
<dbReference type="GO" id="GO:0004497">
    <property type="term" value="F:monooxygenase activity"/>
    <property type="evidence" value="ECO:0007669"/>
    <property type="project" value="UniProtKB-KW"/>
</dbReference>
<keyword evidence="7 8" id="KW-0349">Heme</keyword>
<dbReference type="GO" id="GO:0005506">
    <property type="term" value="F:iron ion binding"/>
    <property type="evidence" value="ECO:0007669"/>
    <property type="project" value="InterPro"/>
</dbReference>
<dbReference type="GO" id="GO:0020037">
    <property type="term" value="F:heme binding"/>
    <property type="evidence" value="ECO:0007669"/>
    <property type="project" value="InterPro"/>
</dbReference>
<dbReference type="InterPro" id="IPR017972">
    <property type="entry name" value="Cyt_P450_CS"/>
</dbReference>
<evidence type="ECO:0000256" key="7">
    <source>
        <dbReference type="PIRSR" id="PIRSR602403-1"/>
    </source>
</evidence>
<proteinExistence type="inferred from homology"/>
<dbReference type="Gene3D" id="1.10.630.10">
    <property type="entry name" value="Cytochrome P450"/>
    <property type="match status" value="1"/>
</dbReference>
<dbReference type="PRINTS" id="PR00465">
    <property type="entry name" value="EP450IV"/>
</dbReference>
<keyword evidence="5 7" id="KW-0408">Iron</keyword>
<dbReference type="InterPro" id="IPR036396">
    <property type="entry name" value="Cyt_P450_sf"/>
</dbReference>
<evidence type="ECO:0000256" key="2">
    <source>
        <dbReference type="ARBA" id="ARBA00010617"/>
    </source>
</evidence>
<accession>A0A8H6JEP8</accession>
<evidence type="ECO:0000256" key="8">
    <source>
        <dbReference type="RuleBase" id="RU000461"/>
    </source>
</evidence>
<evidence type="ECO:0000256" key="5">
    <source>
        <dbReference type="ARBA" id="ARBA00023004"/>
    </source>
</evidence>
<gene>
    <name evidence="9" type="ORF">CMUS01_13235</name>
</gene>
<evidence type="ECO:0000256" key="1">
    <source>
        <dbReference type="ARBA" id="ARBA00001971"/>
    </source>
</evidence>
<comment type="similarity">
    <text evidence="2 8">Belongs to the cytochrome P450 family.</text>
</comment>
<dbReference type="PROSITE" id="PS00086">
    <property type="entry name" value="CYTOCHROME_P450"/>
    <property type="match status" value="1"/>
</dbReference>
<evidence type="ECO:0000256" key="6">
    <source>
        <dbReference type="ARBA" id="ARBA00023033"/>
    </source>
</evidence>
<evidence type="ECO:0000313" key="10">
    <source>
        <dbReference type="Proteomes" id="UP000639643"/>
    </source>
</evidence>
<dbReference type="Pfam" id="PF00067">
    <property type="entry name" value="p450"/>
    <property type="match status" value="1"/>
</dbReference>
<dbReference type="PANTHER" id="PTHR46206:SF7">
    <property type="entry name" value="P450, PUTATIVE (EUROFUNG)-RELATED"/>
    <property type="match status" value="1"/>
</dbReference>
<keyword evidence="6 8" id="KW-0503">Monooxygenase</keyword>
<dbReference type="Proteomes" id="UP000639643">
    <property type="component" value="Unassembled WGS sequence"/>
</dbReference>
<comment type="caution">
    <text evidence="9">The sequence shown here is derived from an EMBL/GenBank/DDBJ whole genome shotgun (WGS) entry which is preliminary data.</text>
</comment>
<comment type="cofactor">
    <cofactor evidence="1 7">
        <name>heme</name>
        <dbReference type="ChEBI" id="CHEBI:30413"/>
    </cofactor>
</comment>
<reference evidence="9" key="1">
    <citation type="journal article" date="2020" name="Phytopathology">
        <title>Genome Sequence Resources of Colletotrichum truncatum, C. plurivorum, C. musicola, and C. sojae: Four Species Pathogenic to Soybean (Glycine max).</title>
        <authorList>
            <person name="Rogerio F."/>
            <person name="Boufleur T.R."/>
            <person name="Ciampi-Guillardi M."/>
            <person name="Sukno S.A."/>
            <person name="Thon M.R."/>
            <person name="Massola Junior N.S."/>
            <person name="Baroncelli R."/>
        </authorList>
    </citation>
    <scope>NUCLEOTIDE SEQUENCE</scope>
    <source>
        <strain evidence="9">LFN0074</strain>
    </source>
</reference>
<evidence type="ECO:0000256" key="4">
    <source>
        <dbReference type="ARBA" id="ARBA00023002"/>
    </source>
</evidence>
<evidence type="ECO:0000256" key="3">
    <source>
        <dbReference type="ARBA" id="ARBA00022723"/>
    </source>
</evidence>
<dbReference type="InterPro" id="IPR001128">
    <property type="entry name" value="Cyt_P450"/>
</dbReference>
<dbReference type="SUPFAM" id="SSF48264">
    <property type="entry name" value="Cytochrome P450"/>
    <property type="match status" value="1"/>
</dbReference>
<dbReference type="InterPro" id="IPR002403">
    <property type="entry name" value="Cyt_P450_E_grp-IV"/>
</dbReference>
<sequence length="526" mass="58377">MENVTSAFAPSSVFDDHIAKHLPAATAGLAFILFAWFAQSYFTVDPLANVPVVGGQGGAWAKRKAFASGKGSDYYVEGYKKFKDSIFRVTTLRKRDTVCVPPKYLPELKKLPDDVLSFTKAIDESMQVKYTKIETDTPMVVHTVRTSLTPALPRINALVADEVEESMRLELPQSGEWTEVNINSKLLRIIAMASGRVFIGPELCRDERYLDASINYTVDLMTAVHIVAFLPGLLRPIFAPFLPPVRKLHRRIAEAEAVFKPIVEARKKAQAARGDDYQEPDDMLQWMMHAQSKFGEMSDRALAQNQLGVSFAAIHTTSLTTTNAFYWLAAKPELIPVLRDDVRAALQESGGAFSSVALQNMKKLDSFLREVLRCSPLGAGSFQRKVLKDIRLPNGQEIPAGNVIEIPAGGVNLDDELFPNAEDFDALRFYNLRQAKEEAGTGAKAAEVVAQNQFVSVGTSHLTFGYGRHACPGRFFAVNEIKMIMANILCNYEVKMPDGLTERYENKRFGAASMPDPTKTIMIRKL</sequence>
<feature type="binding site" description="axial binding residue" evidence="7">
    <location>
        <position position="471"/>
    </location>
    <ligand>
        <name>heme</name>
        <dbReference type="ChEBI" id="CHEBI:30413"/>
    </ligand>
    <ligandPart>
        <name>Fe</name>
        <dbReference type="ChEBI" id="CHEBI:18248"/>
    </ligandPart>
</feature>
<evidence type="ECO:0000313" key="9">
    <source>
        <dbReference type="EMBL" id="KAF6811573.1"/>
    </source>
</evidence>
<dbReference type="EMBL" id="WIGM01000814">
    <property type="protein sequence ID" value="KAF6811573.1"/>
    <property type="molecule type" value="Genomic_DNA"/>
</dbReference>
<keyword evidence="10" id="KW-1185">Reference proteome</keyword>